<evidence type="ECO:0000313" key="5">
    <source>
        <dbReference type="EMBL" id="ATX64449.1"/>
    </source>
</evidence>
<evidence type="ECO:0000313" key="6">
    <source>
        <dbReference type="Proteomes" id="UP000228948"/>
    </source>
</evidence>
<dbReference type="STRING" id="441209.GCA_001870665_00298"/>
<dbReference type="GO" id="GO:0008233">
    <property type="term" value="F:peptidase activity"/>
    <property type="evidence" value="ECO:0007669"/>
    <property type="project" value="UniProtKB-KW"/>
</dbReference>
<accession>A0A2K8K4V0</accession>
<dbReference type="KEGG" id="rbg:BG454_00215"/>
<keyword evidence="3" id="KW-0378">Hydrolase</keyword>
<evidence type="ECO:0000259" key="4">
    <source>
        <dbReference type="Pfam" id="PF04586"/>
    </source>
</evidence>
<dbReference type="AlphaFoldDB" id="A0A2K8K4V0"/>
<dbReference type="Proteomes" id="UP000228948">
    <property type="component" value="Chromosome"/>
</dbReference>
<keyword evidence="6" id="KW-1185">Reference proteome</keyword>
<dbReference type="Pfam" id="PF04586">
    <property type="entry name" value="Peptidase_S78"/>
    <property type="match status" value="1"/>
</dbReference>
<name>A0A2K8K4V0_9RHOB</name>
<dbReference type="EMBL" id="CP024899">
    <property type="protein sequence ID" value="ATX64449.1"/>
    <property type="molecule type" value="Genomic_DNA"/>
</dbReference>
<dbReference type="InterPro" id="IPR054613">
    <property type="entry name" value="Peptidase_S78_dom"/>
</dbReference>
<keyword evidence="1" id="KW-1188">Viral release from host cell</keyword>
<protein>
    <submittedName>
        <fullName evidence="5">HK97 family phage prohead protease</fullName>
    </submittedName>
</protein>
<evidence type="ECO:0000256" key="3">
    <source>
        <dbReference type="ARBA" id="ARBA00022801"/>
    </source>
</evidence>
<proteinExistence type="predicted"/>
<reference evidence="5 6" key="1">
    <citation type="submission" date="2017-11" db="EMBL/GenBank/DDBJ databases">
        <title>Revised Sequence and Annotation of the Rhodobaca barguzinensis strain alga05 Genome.</title>
        <authorList>
            <person name="Kopejtka K."/>
            <person name="Tomasch J.M."/>
            <person name="Bunk B."/>
            <person name="Koblizek M."/>
        </authorList>
    </citation>
    <scope>NUCLEOTIDE SEQUENCE [LARGE SCALE GENOMIC DNA]</scope>
    <source>
        <strain evidence="6">alga05</strain>
    </source>
</reference>
<evidence type="ECO:0000256" key="1">
    <source>
        <dbReference type="ARBA" id="ARBA00022612"/>
    </source>
</evidence>
<feature type="domain" description="Prohead serine protease" evidence="4">
    <location>
        <begin position="34"/>
        <end position="162"/>
    </location>
</feature>
<evidence type="ECO:0000256" key="2">
    <source>
        <dbReference type="ARBA" id="ARBA00022670"/>
    </source>
</evidence>
<dbReference type="OrthoDB" id="7842080at2"/>
<dbReference type="RefSeq" id="WP_071479495.1">
    <property type="nucleotide sequence ID" value="NZ_CP024899.1"/>
</dbReference>
<dbReference type="GO" id="GO:0006508">
    <property type="term" value="P:proteolysis"/>
    <property type="evidence" value="ECO:0007669"/>
    <property type="project" value="UniProtKB-KW"/>
</dbReference>
<gene>
    <name evidence="5" type="ORF">BG454_00215</name>
</gene>
<sequence>MLWGAASGALELRAESGGVRLVGRFPYSIEAELAPGRSERIEARAFAARIEAEAEDIYFLAGHDFEKPLASRNAGTLLIRDTGEAVQIEADLNDGTSWARDFLAAHRAGLIRGLSPGFRVAAGGEKIERRGTGLLRSISRADLIEFSAVTRPAYPAAQIEARSWHPLRDDQDRRGLHRTFNRWRP</sequence>
<organism evidence="5 6">
    <name type="scientific">Roseinatronobacter bogoriensis subsp. barguzinensis</name>
    <dbReference type="NCBI Taxonomy" id="441209"/>
    <lineage>
        <taxon>Bacteria</taxon>
        <taxon>Pseudomonadati</taxon>
        <taxon>Pseudomonadota</taxon>
        <taxon>Alphaproteobacteria</taxon>
        <taxon>Rhodobacterales</taxon>
        <taxon>Paracoccaceae</taxon>
        <taxon>Roseinatronobacter</taxon>
    </lineage>
</organism>
<keyword evidence="2 5" id="KW-0645">Protease</keyword>